<gene>
    <name evidence="2" type="ORF">B296_00043886</name>
</gene>
<feature type="region of interest" description="Disordered" evidence="1">
    <location>
        <begin position="18"/>
        <end position="39"/>
    </location>
</feature>
<sequence length="148" mass="16317">MRVAVCLSIDQGELIREHRDVEAGGQKERGSDDEYGGTQLLKNKASVRKEMDSEECHSVVEADLPMARKECRYEAMDSRAMGLAVPWYHRGGTSMEASIPCSHGRRGLVAKGGEEVENAEANSKYQDKAKGQRPRNFIRPVSTGFSSG</sequence>
<comment type="caution">
    <text evidence="2">The sequence shown here is derived from an EMBL/GenBank/DDBJ whole genome shotgun (WGS) entry which is preliminary data.</text>
</comment>
<proteinExistence type="predicted"/>
<evidence type="ECO:0000256" key="1">
    <source>
        <dbReference type="SAM" id="MobiDB-lite"/>
    </source>
</evidence>
<organism evidence="2 3">
    <name type="scientific">Ensete ventricosum</name>
    <name type="common">Abyssinian banana</name>
    <name type="synonym">Musa ensete</name>
    <dbReference type="NCBI Taxonomy" id="4639"/>
    <lineage>
        <taxon>Eukaryota</taxon>
        <taxon>Viridiplantae</taxon>
        <taxon>Streptophyta</taxon>
        <taxon>Embryophyta</taxon>
        <taxon>Tracheophyta</taxon>
        <taxon>Spermatophyta</taxon>
        <taxon>Magnoliopsida</taxon>
        <taxon>Liliopsida</taxon>
        <taxon>Zingiberales</taxon>
        <taxon>Musaceae</taxon>
        <taxon>Ensete</taxon>
    </lineage>
</organism>
<protein>
    <submittedName>
        <fullName evidence="2">Uncharacterized protein</fullName>
    </submittedName>
</protein>
<accession>A0A426YX10</accession>
<evidence type="ECO:0000313" key="2">
    <source>
        <dbReference type="EMBL" id="RRT56270.1"/>
    </source>
</evidence>
<dbReference type="EMBL" id="AMZH03009705">
    <property type="protein sequence ID" value="RRT56270.1"/>
    <property type="molecule type" value="Genomic_DNA"/>
</dbReference>
<evidence type="ECO:0000313" key="3">
    <source>
        <dbReference type="Proteomes" id="UP000287651"/>
    </source>
</evidence>
<reference evidence="2 3" key="1">
    <citation type="journal article" date="2014" name="Agronomy (Basel)">
        <title>A Draft Genome Sequence for Ensete ventricosum, the Drought-Tolerant Tree Against Hunger.</title>
        <authorList>
            <person name="Harrison J."/>
            <person name="Moore K.A."/>
            <person name="Paszkiewicz K."/>
            <person name="Jones T."/>
            <person name="Grant M."/>
            <person name="Ambacheew D."/>
            <person name="Muzemil S."/>
            <person name="Studholme D.J."/>
        </authorList>
    </citation>
    <scope>NUCLEOTIDE SEQUENCE [LARGE SCALE GENOMIC DNA]</scope>
</reference>
<dbReference type="Proteomes" id="UP000287651">
    <property type="component" value="Unassembled WGS sequence"/>
</dbReference>
<name>A0A426YX10_ENSVE</name>
<dbReference type="AlphaFoldDB" id="A0A426YX10"/>
<feature type="region of interest" description="Disordered" evidence="1">
    <location>
        <begin position="118"/>
        <end position="148"/>
    </location>
</feature>
<feature type="compositionally biased region" description="Basic and acidic residues" evidence="1">
    <location>
        <begin position="18"/>
        <end position="32"/>
    </location>
</feature>